<proteinExistence type="inferred from homology"/>
<dbReference type="EMBL" id="JACHLY010000001">
    <property type="protein sequence ID" value="MBB5998065.1"/>
    <property type="molecule type" value="Genomic_DNA"/>
</dbReference>
<keyword evidence="13" id="KW-1185">Reference proteome</keyword>
<dbReference type="GO" id="GO:0003887">
    <property type="term" value="F:DNA-directed DNA polymerase activity"/>
    <property type="evidence" value="ECO:0007669"/>
    <property type="project" value="UniProtKB-KW"/>
</dbReference>
<keyword evidence="5 12" id="KW-0548">Nucleotidyltransferase</keyword>
<keyword evidence="8" id="KW-0238">DNA-binding</keyword>
<comment type="caution">
    <text evidence="12">The sequence shown here is derived from an EMBL/GenBank/DDBJ whole genome shotgun (WGS) entry which is preliminary data.</text>
</comment>
<evidence type="ECO:0000256" key="2">
    <source>
        <dbReference type="ARBA" id="ARBA00010752"/>
    </source>
</evidence>
<comment type="similarity">
    <text evidence="2">Belongs to the beta sliding clamp family.</text>
</comment>
<dbReference type="GO" id="GO:0005737">
    <property type="term" value="C:cytoplasm"/>
    <property type="evidence" value="ECO:0007669"/>
    <property type="project" value="UniProtKB-SubCell"/>
</dbReference>
<feature type="domain" description="DNA polymerase III beta sliding clamp central" evidence="10">
    <location>
        <begin position="160"/>
        <end position="268"/>
    </location>
</feature>
<dbReference type="GO" id="GO:0008408">
    <property type="term" value="F:3'-5' exonuclease activity"/>
    <property type="evidence" value="ECO:0007669"/>
    <property type="project" value="InterPro"/>
</dbReference>
<evidence type="ECO:0000259" key="11">
    <source>
        <dbReference type="Pfam" id="PF02768"/>
    </source>
</evidence>
<evidence type="ECO:0000259" key="9">
    <source>
        <dbReference type="Pfam" id="PF00712"/>
    </source>
</evidence>
<gene>
    <name evidence="12" type="ORF">HNR25_001816</name>
</gene>
<dbReference type="CDD" id="cd00140">
    <property type="entry name" value="beta_clamp"/>
    <property type="match status" value="1"/>
</dbReference>
<dbReference type="Pfam" id="PF00712">
    <property type="entry name" value="DNA_pol3_beta"/>
    <property type="match status" value="1"/>
</dbReference>
<dbReference type="InterPro" id="IPR022635">
    <property type="entry name" value="DNA_polIII_beta_C"/>
</dbReference>
<evidence type="ECO:0000256" key="6">
    <source>
        <dbReference type="ARBA" id="ARBA00022705"/>
    </source>
</evidence>
<keyword evidence="6" id="KW-0235">DNA replication</keyword>
<keyword evidence="7" id="KW-0239">DNA-directed DNA polymerase</keyword>
<dbReference type="EC" id="2.7.7.7" evidence="12"/>
<reference evidence="12 13" key="1">
    <citation type="submission" date="2020-08" db="EMBL/GenBank/DDBJ databases">
        <title>Sequencing the genomes of 1000 actinobacteria strains.</title>
        <authorList>
            <person name="Klenk H.-P."/>
        </authorList>
    </citation>
    <scope>NUCLEOTIDE SEQUENCE [LARGE SCALE GENOMIC DNA]</scope>
    <source>
        <strain evidence="12 13">DSM 44593</strain>
    </source>
</reference>
<evidence type="ECO:0000256" key="4">
    <source>
        <dbReference type="ARBA" id="ARBA00022679"/>
    </source>
</evidence>
<evidence type="ECO:0000313" key="13">
    <source>
        <dbReference type="Proteomes" id="UP000578077"/>
    </source>
</evidence>
<accession>A0A841E4J0</accession>
<organism evidence="12 13">
    <name type="scientific">Streptomonospora salina</name>
    <dbReference type="NCBI Taxonomy" id="104205"/>
    <lineage>
        <taxon>Bacteria</taxon>
        <taxon>Bacillati</taxon>
        <taxon>Actinomycetota</taxon>
        <taxon>Actinomycetes</taxon>
        <taxon>Streptosporangiales</taxon>
        <taxon>Nocardiopsidaceae</taxon>
        <taxon>Streptomonospora</taxon>
    </lineage>
</organism>
<dbReference type="RefSeq" id="WP_184634213.1">
    <property type="nucleotide sequence ID" value="NZ_BAABKT010000008.1"/>
</dbReference>
<dbReference type="Pfam" id="PF02768">
    <property type="entry name" value="DNA_pol3_beta_3"/>
    <property type="match status" value="1"/>
</dbReference>
<evidence type="ECO:0000256" key="3">
    <source>
        <dbReference type="ARBA" id="ARBA00022490"/>
    </source>
</evidence>
<feature type="domain" description="DNA polymerase III beta sliding clamp N-terminal" evidence="9">
    <location>
        <begin position="17"/>
        <end position="142"/>
    </location>
</feature>
<dbReference type="InterPro" id="IPR022634">
    <property type="entry name" value="DNA_polIII_beta_N"/>
</dbReference>
<keyword evidence="4 12" id="KW-0808">Transferase</keyword>
<protein>
    <submittedName>
        <fullName evidence="12">DNA polymerase-3 subunit beta</fullName>
        <ecNumber evidence="12">2.7.7.7</ecNumber>
    </submittedName>
</protein>
<comment type="subcellular location">
    <subcellularLocation>
        <location evidence="1">Cytoplasm</location>
    </subcellularLocation>
</comment>
<evidence type="ECO:0000256" key="1">
    <source>
        <dbReference type="ARBA" id="ARBA00004496"/>
    </source>
</evidence>
<sequence>MTTVAETAPTTTGAALFTASRAELAAALTTVGMAVSPRPAVPVLAGVLLESDGTDLMVRGYDFETAVSVRLEGAAVAPGRLLVNHAELSKLLKALVKGLSKREADRARVRVRADDAASATVEVAGTTVPLELLPLEDYPDLPSEPPLLARADRTHLAGECQRVLRACGSDDTLPMLAGVKLDPGPDGLTLATTDRYRIAVGHVGAHVEAERIPAEGVLAPGRLVGRVLAKLDADQVRIGHAAEGLTEVVSLAAGAVTVVMRTIPAEFPAYSRFLPHSAAATVVADRAALLAQITRAAAVLEAKGHRANPVMLTVADAAVTAAPQLAEGTDRVRTPALEADVTGIDEPLCVGLAPRFVVDALESFTGRTVTLHLQAPTKPVLLTDTPEGISDPTAFRHLLMPVRLS</sequence>
<dbReference type="SUPFAM" id="SSF55979">
    <property type="entry name" value="DNA clamp"/>
    <property type="match status" value="3"/>
</dbReference>
<dbReference type="AlphaFoldDB" id="A0A841E4J0"/>
<evidence type="ECO:0000259" key="10">
    <source>
        <dbReference type="Pfam" id="PF02767"/>
    </source>
</evidence>
<name>A0A841E4J0_9ACTN</name>
<dbReference type="Pfam" id="PF02767">
    <property type="entry name" value="DNA_pol3_beta_2"/>
    <property type="match status" value="1"/>
</dbReference>
<evidence type="ECO:0000256" key="5">
    <source>
        <dbReference type="ARBA" id="ARBA00022695"/>
    </source>
</evidence>
<dbReference type="InterPro" id="IPR001001">
    <property type="entry name" value="DNA_polIII_beta"/>
</dbReference>
<dbReference type="InterPro" id="IPR022637">
    <property type="entry name" value="DNA_polIII_beta_cen"/>
</dbReference>
<dbReference type="GO" id="GO:0009360">
    <property type="term" value="C:DNA polymerase III complex"/>
    <property type="evidence" value="ECO:0007669"/>
    <property type="project" value="InterPro"/>
</dbReference>
<dbReference type="Gene3D" id="3.10.150.10">
    <property type="entry name" value="DNA Polymerase III, subunit A, domain 2"/>
    <property type="match status" value="3"/>
</dbReference>
<evidence type="ECO:0000313" key="12">
    <source>
        <dbReference type="EMBL" id="MBB5998065.1"/>
    </source>
</evidence>
<dbReference type="PANTHER" id="PTHR30478">
    <property type="entry name" value="DNA POLYMERASE III SUBUNIT BETA"/>
    <property type="match status" value="1"/>
</dbReference>
<keyword evidence="3" id="KW-0963">Cytoplasm</keyword>
<feature type="domain" description="DNA polymerase III beta sliding clamp C-terminal" evidence="11">
    <location>
        <begin position="272"/>
        <end position="387"/>
    </location>
</feature>
<evidence type="ECO:0000256" key="8">
    <source>
        <dbReference type="ARBA" id="ARBA00023125"/>
    </source>
</evidence>
<evidence type="ECO:0000256" key="7">
    <source>
        <dbReference type="ARBA" id="ARBA00022932"/>
    </source>
</evidence>
<dbReference type="Proteomes" id="UP000578077">
    <property type="component" value="Unassembled WGS sequence"/>
</dbReference>
<dbReference type="PANTHER" id="PTHR30478:SF0">
    <property type="entry name" value="BETA SLIDING CLAMP"/>
    <property type="match status" value="1"/>
</dbReference>
<dbReference type="GO" id="GO:0003677">
    <property type="term" value="F:DNA binding"/>
    <property type="evidence" value="ECO:0007669"/>
    <property type="project" value="UniProtKB-KW"/>
</dbReference>
<dbReference type="SMART" id="SM00480">
    <property type="entry name" value="POL3Bc"/>
    <property type="match status" value="1"/>
</dbReference>
<dbReference type="InterPro" id="IPR046938">
    <property type="entry name" value="DNA_clamp_sf"/>
</dbReference>
<dbReference type="GO" id="GO:0006271">
    <property type="term" value="P:DNA strand elongation involved in DNA replication"/>
    <property type="evidence" value="ECO:0007669"/>
    <property type="project" value="TreeGrafter"/>
</dbReference>